<comment type="caution">
    <text evidence="2">The sequence shown here is derived from an EMBL/GenBank/DDBJ whole genome shotgun (WGS) entry which is preliminary data.</text>
</comment>
<gene>
    <name evidence="2" type="ORF">ACFO6W_16875</name>
</gene>
<accession>A0ABV9L026</accession>
<dbReference type="InterPro" id="IPR005532">
    <property type="entry name" value="SUMF_dom"/>
</dbReference>
<reference evidence="3" key="1">
    <citation type="journal article" date="2019" name="Int. J. Syst. Evol. Microbiol.">
        <title>The Global Catalogue of Microorganisms (GCM) 10K type strain sequencing project: providing services to taxonomists for standard genome sequencing and annotation.</title>
        <authorList>
            <consortium name="The Broad Institute Genomics Platform"/>
            <consortium name="The Broad Institute Genome Sequencing Center for Infectious Disease"/>
            <person name="Wu L."/>
            <person name="Ma J."/>
        </authorList>
    </citation>
    <scope>NUCLEOTIDE SEQUENCE [LARGE SCALE GENOMIC DNA]</scope>
    <source>
        <strain evidence="3">CCUG 66188</strain>
    </source>
</reference>
<evidence type="ECO:0000259" key="1">
    <source>
        <dbReference type="Pfam" id="PF03781"/>
    </source>
</evidence>
<dbReference type="SUPFAM" id="SSF56436">
    <property type="entry name" value="C-type lectin-like"/>
    <property type="match status" value="1"/>
</dbReference>
<organism evidence="2 3">
    <name type="scientific">Dysgonomonas termitidis</name>
    <dbReference type="NCBI Taxonomy" id="1516126"/>
    <lineage>
        <taxon>Bacteria</taxon>
        <taxon>Pseudomonadati</taxon>
        <taxon>Bacteroidota</taxon>
        <taxon>Bacteroidia</taxon>
        <taxon>Bacteroidales</taxon>
        <taxon>Dysgonomonadaceae</taxon>
        <taxon>Dysgonomonas</taxon>
    </lineage>
</organism>
<evidence type="ECO:0000313" key="3">
    <source>
        <dbReference type="Proteomes" id="UP001596023"/>
    </source>
</evidence>
<dbReference type="EMBL" id="JBHSGN010000099">
    <property type="protein sequence ID" value="MFC4675368.1"/>
    <property type="molecule type" value="Genomic_DNA"/>
</dbReference>
<dbReference type="PANTHER" id="PTHR23150:SF19">
    <property type="entry name" value="FORMYLGLYCINE-GENERATING ENZYME"/>
    <property type="match status" value="1"/>
</dbReference>
<proteinExistence type="predicted"/>
<dbReference type="Proteomes" id="UP001596023">
    <property type="component" value="Unassembled WGS sequence"/>
</dbReference>
<dbReference type="InterPro" id="IPR051043">
    <property type="entry name" value="Sulfatase_Mod_Factor_Kinase"/>
</dbReference>
<feature type="domain" description="Sulfatase-modifying factor enzyme-like" evidence="1">
    <location>
        <begin position="45"/>
        <end position="275"/>
    </location>
</feature>
<dbReference type="InterPro" id="IPR042095">
    <property type="entry name" value="SUMF_sf"/>
</dbReference>
<protein>
    <submittedName>
        <fullName evidence="2">SUMF1/EgtB/PvdO family nonheme iron enzyme</fullName>
    </submittedName>
</protein>
<dbReference type="InterPro" id="IPR016187">
    <property type="entry name" value="CTDL_fold"/>
</dbReference>
<dbReference type="RefSeq" id="WP_379998538.1">
    <property type="nucleotide sequence ID" value="NZ_JBHSGN010000099.1"/>
</dbReference>
<sequence>MLCKKCNFKNDADARFCENCGVSIENARDTALDSQVTDVPPHPSEPEMVYVQGGTFWMGCTPEQGNDCDENESPLHSVTLSDFYIGKYEITQKQWRLIMGTNVKQQRDKANANLKIYGEGDNYPMYYVSWAEVQEFIQRLNAATGKAYRLPTEAEWEYAARGGSRSRGYKYSGSDTAGEVAWYNDNSGDKTHPVGTKQANELGIYDMSGNVWEWCSDWYGIYPASAQTNPAGASGGSYRVYRGGSWYSIARSVRVPYRYNISPGYRYLNLGFRLACSSR</sequence>
<name>A0ABV9L026_9BACT</name>
<dbReference type="Gene3D" id="3.90.1580.10">
    <property type="entry name" value="paralog of FGE (formylglycine-generating enzyme)"/>
    <property type="match status" value="1"/>
</dbReference>
<keyword evidence="3" id="KW-1185">Reference proteome</keyword>
<dbReference type="PANTHER" id="PTHR23150">
    <property type="entry name" value="SULFATASE MODIFYING FACTOR 1, 2"/>
    <property type="match status" value="1"/>
</dbReference>
<evidence type="ECO:0000313" key="2">
    <source>
        <dbReference type="EMBL" id="MFC4675368.1"/>
    </source>
</evidence>
<dbReference type="Pfam" id="PF03781">
    <property type="entry name" value="FGE-sulfatase"/>
    <property type="match status" value="1"/>
</dbReference>